<gene>
    <name evidence="4" type="ORF">SFUL_45</name>
</gene>
<proteinExistence type="predicted"/>
<organism evidence="4 5">
    <name type="scientific">Streptomyces microflavus DSM 40593</name>
    <dbReference type="NCBI Taxonomy" id="1303692"/>
    <lineage>
        <taxon>Bacteria</taxon>
        <taxon>Bacillati</taxon>
        <taxon>Actinomycetota</taxon>
        <taxon>Actinomycetes</taxon>
        <taxon>Kitasatosporales</taxon>
        <taxon>Streptomycetaceae</taxon>
        <taxon>Streptomyces</taxon>
    </lineage>
</organism>
<evidence type="ECO:0000256" key="1">
    <source>
        <dbReference type="SAM" id="MobiDB-lite"/>
    </source>
</evidence>
<dbReference type="CDD" id="cd00093">
    <property type="entry name" value="HTH_XRE"/>
    <property type="match status" value="1"/>
</dbReference>
<dbReference type="InterPro" id="IPR010982">
    <property type="entry name" value="Lambda_DNA-bd_dom_sf"/>
</dbReference>
<dbReference type="GO" id="GO:0003677">
    <property type="term" value="F:DNA binding"/>
    <property type="evidence" value="ECO:0007669"/>
    <property type="project" value="InterPro"/>
</dbReference>
<accession>N0CHA1</accession>
<dbReference type="PROSITE" id="PS50943">
    <property type="entry name" value="HTH_CROC1"/>
    <property type="match status" value="1"/>
</dbReference>
<feature type="region of interest" description="Disordered" evidence="1">
    <location>
        <begin position="104"/>
        <end position="196"/>
    </location>
</feature>
<dbReference type="eggNOG" id="COG2944">
    <property type="taxonomic scope" value="Bacteria"/>
</dbReference>
<feature type="region of interest" description="Disordered" evidence="1">
    <location>
        <begin position="1"/>
        <end position="33"/>
    </location>
</feature>
<dbReference type="InterPro" id="IPR001387">
    <property type="entry name" value="Cro/C1-type_HTH"/>
</dbReference>
<dbReference type="HOGENOM" id="CLU_1219141_0_0_11"/>
<evidence type="ECO:0000256" key="2">
    <source>
        <dbReference type="SAM" id="Phobius"/>
    </source>
</evidence>
<sequence>MLVLSGEPDGTSEMIRTTDCPTGMTASTTPRTSVRTSRRTVCALPCPAERRRLREAWGLSTGQLAAAFGITPATVRSWESGRTSPTGRRRVAYARFLLGLSLTQQLPDTGGRDGTRATERAFGRGPAVPEPRGSRSPAVPVSPPHAPEPVRPATPAAGRAAHTTPAAGQAAHTTPPAGRPAHTFPPRVRRSVDRVSAGRRRRLRYAVCAWGAWALALYVLFTMPAAG</sequence>
<evidence type="ECO:0000313" key="5">
    <source>
        <dbReference type="Proteomes" id="UP000013304"/>
    </source>
</evidence>
<dbReference type="SMART" id="SM00530">
    <property type="entry name" value="HTH_XRE"/>
    <property type="match status" value="1"/>
</dbReference>
<dbReference type="Gene3D" id="1.10.260.40">
    <property type="entry name" value="lambda repressor-like DNA-binding domains"/>
    <property type="match status" value="1"/>
</dbReference>
<dbReference type="EMBL" id="CP005080">
    <property type="protein sequence ID" value="AGK75030.1"/>
    <property type="molecule type" value="Genomic_DNA"/>
</dbReference>
<dbReference type="AlphaFoldDB" id="N0CHA1"/>
<feature type="compositionally biased region" description="Low complexity" evidence="1">
    <location>
        <begin position="153"/>
        <end position="176"/>
    </location>
</feature>
<feature type="transmembrane region" description="Helical" evidence="2">
    <location>
        <begin position="203"/>
        <end position="221"/>
    </location>
</feature>
<keyword evidence="2" id="KW-0812">Transmembrane</keyword>
<name>N0CHA1_STRMI</name>
<protein>
    <submittedName>
        <fullName evidence="4">XRE family transcriptional regulator</fullName>
    </submittedName>
</protein>
<dbReference type="KEGG" id="sfi:SFUL_45"/>
<evidence type="ECO:0000259" key="3">
    <source>
        <dbReference type="PROSITE" id="PS50943"/>
    </source>
</evidence>
<dbReference type="PATRIC" id="fig|1303692.3.peg.45"/>
<feature type="domain" description="HTH cro/C1-type" evidence="3">
    <location>
        <begin position="51"/>
        <end position="86"/>
    </location>
</feature>
<keyword evidence="2" id="KW-1133">Transmembrane helix</keyword>
<reference evidence="4 5" key="1">
    <citation type="submission" date="2013-04" db="EMBL/GenBank/DDBJ databases">
        <title>Complete genome sequence of Streptomyces fulvissimus.</title>
        <authorList>
            <person name="Myronovskyi M."/>
            <person name="Tokovenko B."/>
            <person name="Manderscheid N."/>
            <person name="Petzke L."/>
            <person name="Luzhetskyy A."/>
        </authorList>
    </citation>
    <scope>NUCLEOTIDE SEQUENCE [LARGE SCALE GENOMIC DNA]</scope>
    <source>
        <strain evidence="4 5">DSM 40593</strain>
    </source>
</reference>
<evidence type="ECO:0000313" key="4">
    <source>
        <dbReference type="EMBL" id="AGK75030.1"/>
    </source>
</evidence>
<dbReference type="Proteomes" id="UP000013304">
    <property type="component" value="Chromosome"/>
</dbReference>
<keyword evidence="2" id="KW-0472">Membrane</keyword>
<dbReference type="Pfam" id="PF01381">
    <property type="entry name" value="HTH_3"/>
    <property type="match status" value="1"/>
</dbReference>
<feature type="compositionally biased region" description="Basic and acidic residues" evidence="1">
    <location>
        <begin position="110"/>
        <end position="122"/>
    </location>
</feature>
<dbReference type="SUPFAM" id="SSF47413">
    <property type="entry name" value="lambda repressor-like DNA-binding domains"/>
    <property type="match status" value="1"/>
</dbReference>
<feature type="compositionally biased region" description="Pro residues" evidence="1">
    <location>
        <begin position="140"/>
        <end position="152"/>
    </location>
</feature>